<accession>A0AAX3EDV0</accession>
<dbReference type="RefSeq" id="WP_182263975.1">
    <property type="nucleotide sequence ID" value="NZ_CP043010.1"/>
</dbReference>
<keyword evidence="2" id="KW-0645">Protease</keyword>
<dbReference type="Pfam" id="PF25209">
    <property type="entry name" value="Phage_capsid_4"/>
    <property type="match status" value="1"/>
</dbReference>
<evidence type="ECO:0000313" key="3">
    <source>
        <dbReference type="Proteomes" id="UP001163293"/>
    </source>
</evidence>
<dbReference type="Proteomes" id="UP001163293">
    <property type="component" value="Chromosome"/>
</dbReference>
<dbReference type="GO" id="GO:0008233">
    <property type="term" value="F:peptidase activity"/>
    <property type="evidence" value="ECO:0007669"/>
    <property type="project" value="UniProtKB-KW"/>
</dbReference>
<dbReference type="AlphaFoldDB" id="A0AAX3EDV0"/>
<evidence type="ECO:0000313" key="2">
    <source>
        <dbReference type="EMBL" id="UYV96267.1"/>
    </source>
</evidence>
<dbReference type="GO" id="GO:0006508">
    <property type="term" value="P:proteolysis"/>
    <property type="evidence" value="ECO:0007669"/>
    <property type="project" value="UniProtKB-KW"/>
</dbReference>
<protein>
    <submittedName>
        <fullName evidence="2">HK97 family phage prohead protease</fullName>
    </submittedName>
</protein>
<dbReference type="SUPFAM" id="SSF56563">
    <property type="entry name" value="Major capsid protein gp5"/>
    <property type="match status" value="1"/>
</dbReference>
<keyword evidence="3" id="KW-1185">Reference proteome</keyword>
<keyword evidence="2" id="KW-0378">Hydrolase</keyword>
<evidence type="ECO:0000256" key="1">
    <source>
        <dbReference type="SAM" id="MobiDB-lite"/>
    </source>
</evidence>
<name>A0AAX3EDV0_PAEUR</name>
<gene>
    <name evidence="2" type="ORF">NL394_14485</name>
</gene>
<reference evidence="2" key="1">
    <citation type="submission" date="2022-07" db="EMBL/GenBank/DDBJ databases">
        <authorList>
            <person name="Wu T."/>
        </authorList>
    </citation>
    <scope>NUCLEOTIDE SEQUENCE</scope>
    <source>
        <strain evidence="2">SD-1</strain>
    </source>
</reference>
<organism evidence="2 3">
    <name type="scientific">Paenarthrobacter ureafaciens</name>
    <dbReference type="NCBI Taxonomy" id="37931"/>
    <lineage>
        <taxon>Bacteria</taxon>
        <taxon>Bacillati</taxon>
        <taxon>Actinomycetota</taxon>
        <taxon>Actinomycetes</taxon>
        <taxon>Micrococcales</taxon>
        <taxon>Micrococcaceae</taxon>
        <taxon>Paenarthrobacter</taxon>
    </lineage>
</organism>
<sequence>MTERFSEGQLVSFSEKRGTLRYKLAPYNEKARDRDVTFPEGSIDFSKAEGAIVNVEHDFKRPIGKLSNFESKPDGLYATVTLADTTLGRDTFTEAKEGLRSGISIEALLSPATGVIERAELLGAGIVVNPALGSARLISAFSEDAEQAEEAEEEAPESPDSEEPGTPETAEAEAEAEPEKEDDMSENAAVPTALAAANSGATPNSLREVAAVFASRDNRMVSALEDAGALGETQLFALTNVTNTAHKGNVEQPAWLGELWSGKDYQRKYAPLVSSGSLTSWKVEGFKWTALPTVGDYAGDLADIPSTGATSTYYSTEALRLAGGVKVDRKFVDFGNTDTVASLLKGAANDYALKSDKKVIDFIKTNSQAVTGGAVPAGVAPAAAKIVDGALAMIDFATPSFAIVGIAAYRELVLTKENDSLKYIESNANLSEGSLAGFKIIPSADVAANDVYVGAKEAVTFFELGGSPIRVEAIDVSKGGFDEALFGYYALVLNDARGLKKIV</sequence>
<dbReference type="EMBL" id="CP101185">
    <property type="protein sequence ID" value="UYV96267.1"/>
    <property type="molecule type" value="Genomic_DNA"/>
</dbReference>
<feature type="region of interest" description="Disordered" evidence="1">
    <location>
        <begin position="142"/>
        <end position="188"/>
    </location>
</feature>
<proteinExistence type="predicted"/>
<feature type="compositionally biased region" description="Acidic residues" evidence="1">
    <location>
        <begin position="143"/>
        <end position="185"/>
    </location>
</feature>